<evidence type="ECO:0000256" key="1">
    <source>
        <dbReference type="ARBA" id="ARBA00004167"/>
    </source>
</evidence>
<gene>
    <name evidence="7" type="ORF">DH2020_028123</name>
</gene>
<comment type="subcellular location">
    <subcellularLocation>
        <location evidence="1">Membrane</location>
        <topology evidence="1">Single-pass membrane protein</topology>
    </subcellularLocation>
</comment>
<proteinExistence type="predicted"/>
<dbReference type="PANTHER" id="PTHR31234">
    <property type="entry name" value="LATE EMBRYOGENESIS ABUNDANT (LEA) HYDROXYPROLINE-RICH GLYCOPROTEIN FAMILY"/>
    <property type="match status" value="1"/>
</dbReference>
<accession>A0ABR0VS98</accession>
<comment type="caution">
    <text evidence="7">The sequence shown here is derived from an EMBL/GenBank/DDBJ whole genome shotgun (WGS) entry which is preliminary data.</text>
</comment>
<dbReference type="EMBL" id="JABTTQ020000749">
    <property type="protein sequence ID" value="KAK6138143.1"/>
    <property type="molecule type" value="Genomic_DNA"/>
</dbReference>
<feature type="domain" description="Late embryogenesis abundant protein LEA-2 subgroup" evidence="6">
    <location>
        <begin position="79"/>
        <end position="176"/>
    </location>
</feature>
<keyword evidence="2 5" id="KW-0812">Transmembrane</keyword>
<evidence type="ECO:0000259" key="6">
    <source>
        <dbReference type="Pfam" id="PF03168"/>
    </source>
</evidence>
<sequence length="203" mass="22856">MAPPPPPAGQAAARPRHSPLIRIIAGVILGLIVLVGLIVLITWLAVQPRKLKYSLEQGSISGYNLTKNDKLTANFHFVLRADNPNRRISLYYDKIDVTVSYEDQVVSVNNVHPFYQRRRNVTHLDLYLVAKDAALYGAVARDLRMEKASGDLELDVKIRAKIRLKIGVFKIHRKLKVLCGSVTVPFYSSKGFERVYCDVDIDD</sequence>
<keyword evidence="4 5" id="KW-0472">Membrane</keyword>
<dbReference type="Pfam" id="PF03168">
    <property type="entry name" value="LEA_2"/>
    <property type="match status" value="1"/>
</dbReference>
<feature type="transmembrane region" description="Helical" evidence="5">
    <location>
        <begin position="20"/>
        <end position="46"/>
    </location>
</feature>
<dbReference type="PANTHER" id="PTHR31234:SF39">
    <property type="entry name" value="HARPIN-INDUCED PROTEIN 1 CONTAINING PROTEIN, EXPRESSED"/>
    <property type="match status" value="1"/>
</dbReference>
<evidence type="ECO:0000256" key="4">
    <source>
        <dbReference type="ARBA" id="ARBA00023136"/>
    </source>
</evidence>
<evidence type="ECO:0000313" key="7">
    <source>
        <dbReference type="EMBL" id="KAK6138143.1"/>
    </source>
</evidence>
<evidence type="ECO:0000256" key="2">
    <source>
        <dbReference type="ARBA" id="ARBA00022692"/>
    </source>
</evidence>
<protein>
    <recommendedName>
        <fullName evidence="6">Late embryogenesis abundant protein LEA-2 subgroup domain-containing protein</fullName>
    </recommendedName>
</protein>
<evidence type="ECO:0000256" key="5">
    <source>
        <dbReference type="SAM" id="Phobius"/>
    </source>
</evidence>
<keyword evidence="3 5" id="KW-1133">Transmembrane helix</keyword>
<evidence type="ECO:0000313" key="8">
    <source>
        <dbReference type="Proteomes" id="UP001318860"/>
    </source>
</evidence>
<keyword evidence="8" id="KW-1185">Reference proteome</keyword>
<name>A0ABR0VS98_REHGL</name>
<dbReference type="InterPro" id="IPR004864">
    <property type="entry name" value="LEA_2"/>
</dbReference>
<evidence type="ECO:0000256" key="3">
    <source>
        <dbReference type="ARBA" id="ARBA00022989"/>
    </source>
</evidence>
<organism evidence="7 8">
    <name type="scientific">Rehmannia glutinosa</name>
    <name type="common">Chinese foxglove</name>
    <dbReference type="NCBI Taxonomy" id="99300"/>
    <lineage>
        <taxon>Eukaryota</taxon>
        <taxon>Viridiplantae</taxon>
        <taxon>Streptophyta</taxon>
        <taxon>Embryophyta</taxon>
        <taxon>Tracheophyta</taxon>
        <taxon>Spermatophyta</taxon>
        <taxon>Magnoliopsida</taxon>
        <taxon>eudicotyledons</taxon>
        <taxon>Gunneridae</taxon>
        <taxon>Pentapetalae</taxon>
        <taxon>asterids</taxon>
        <taxon>lamiids</taxon>
        <taxon>Lamiales</taxon>
        <taxon>Orobanchaceae</taxon>
        <taxon>Rehmannieae</taxon>
        <taxon>Rehmannia</taxon>
    </lineage>
</organism>
<dbReference type="InterPro" id="IPR044839">
    <property type="entry name" value="NDR1-like"/>
</dbReference>
<dbReference type="Proteomes" id="UP001318860">
    <property type="component" value="Unassembled WGS sequence"/>
</dbReference>
<reference evidence="7 8" key="1">
    <citation type="journal article" date="2021" name="Comput. Struct. Biotechnol. J.">
        <title>De novo genome assembly of the potent medicinal plant Rehmannia glutinosa using nanopore technology.</title>
        <authorList>
            <person name="Ma L."/>
            <person name="Dong C."/>
            <person name="Song C."/>
            <person name="Wang X."/>
            <person name="Zheng X."/>
            <person name="Niu Y."/>
            <person name="Chen S."/>
            <person name="Feng W."/>
        </authorList>
    </citation>
    <scope>NUCLEOTIDE SEQUENCE [LARGE SCALE GENOMIC DNA]</scope>
    <source>
        <strain evidence="7">DH-2019</strain>
    </source>
</reference>